<proteinExistence type="predicted"/>
<dbReference type="Proteomes" id="UP000695022">
    <property type="component" value="Unplaced"/>
</dbReference>
<feature type="compositionally biased region" description="Polar residues" evidence="1">
    <location>
        <begin position="181"/>
        <end position="196"/>
    </location>
</feature>
<feature type="region of interest" description="Disordered" evidence="1">
    <location>
        <begin position="470"/>
        <end position="632"/>
    </location>
</feature>
<feature type="region of interest" description="Disordered" evidence="1">
    <location>
        <begin position="169"/>
        <end position="254"/>
    </location>
</feature>
<dbReference type="GeneID" id="106805631"/>
<feature type="compositionally biased region" description="Polar residues" evidence="1">
    <location>
        <begin position="364"/>
        <end position="392"/>
    </location>
</feature>
<name>A0ABM1DS79_PRICU</name>
<accession>A0ABM1DS79</accession>
<feature type="region of interest" description="Disordered" evidence="1">
    <location>
        <begin position="1"/>
        <end position="84"/>
    </location>
</feature>
<reference evidence="3" key="1">
    <citation type="submission" date="2025-08" db="UniProtKB">
        <authorList>
            <consortium name="RefSeq"/>
        </authorList>
    </citation>
    <scope>IDENTIFICATION</scope>
</reference>
<gene>
    <name evidence="3" type="primary">LOC106805631</name>
</gene>
<organism evidence="2 3">
    <name type="scientific">Priapulus caudatus</name>
    <name type="common">Priapulid worm</name>
    <dbReference type="NCBI Taxonomy" id="37621"/>
    <lineage>
        <taxon>Eukaryota</taxon>
        <taxon>Metazoa</taxon>
        <taxon>Ecdysozoa</taxon>
        <taxon>Scalidophora</taxon>
        <taxon>Priapulida</taxon>
        <taxon>Priapulimorpha</taxon>
        <taxon>Priapulimorphida</taxon>
        <taxon>Priapulidae</taxon>
        <taxon>Priapulus</taxon>
    </lineage>
</organism>
<feature type="compositionally biased region" description="Basic and acidic residues" evidence="1">
    <location>
        <begin position="501"/>
        <end position="512"/>
    </location>
</feature>
<protein>
    <submittedName>
        <fullName evidence="3">Uncharacterized protein LOC106805631</fullName>
    </submittedName>
</protein>
<sequence length="657" mass="68307">MTANLLSRDAALAHTRQRRGDNAGMSPPAVDHRDRDGESPPHDTVTVPERVAGGTVPERVAGGTVPERVAGGTVPERVAGGTVPERVAGGTVSERVARGTVPERVAAGTVPERVAAGTVPERVAGGTVPERVAGGTVPERVAGGTGPERVAGGTGPECVAADTVVTTLNLQRDAGQESHGPANSITSDNHNTVATEEQNDGNDGRRAVDDSGEPTPAADVSDVTECTASGHRCTKDKRSRDLSKSNNGFHHGVTRAAEITNSIDVDNTHCQGEVSQVVDSLGLDSDVADSGAPMQRDVAGKILPVPNRTVERECEPPPPVPSRVRRCLQQERPESLPHPLTRTLFVSSLPLQAPPPLPPKRTVGSGQSSCDSVAQASHGAGQSCSVAQQSSAEQHRSDDSVAPRSRAIAAASDAGAVCREESEATPGGGGARSDRARDAPSEAAVDAAGDHRKRASVFDAIRSTVTSVFSHHADASAAGTAPTQRKRAPARLPASIATTHARAEPNPYEKGERRKRTSESPSRPDPDTEDSFADGIPPLIPPRSIRRGDAAMAGTTTSWSGGDAQAPPHAPGRRALARRSNSEPLATHQEGSVLPSDNSVLHLAAVAEPSIAKPEEVRLRQRNCNGPASPEGTTLAAFADTLSQLKDVSRQAYLFSQ</sequence>
<evidence type="ECO:0000313" key="2">
    <source>
        <dbReference type="Proteomes" id="UP000695022"/>
    </source>
</evidence>
<evidence type="ECO:0000313" key="3">
    <source>
        <dbReference type="RefSeq" id="XP_014662800.1"/>
    </source>
</evidence>
<keyword evidence="2" id="KW-1185">Reference proteome</keyword>
<feature type="compositionally biased region" description="Basic and acidic residues" evidence="1">
    <location>
        <begin position="30"/>
        <end position="41"/>
    </location>
</feature>
<evidence type="ECO:0000256" key="1">
    <source>
        <dbReference type="SAM" id="MobiDB-lite"/>
    </source>
</evidence>
<feature type="compositionally biased region" description="Low complexity" evidence="1">
    <location>
        <begin position="402"/>
        <end position="416"/>
    </location>
</feature>
<feature type="region of interest" description="Disordered" evidence="1">
    <location>
        <begin position="309"/>
        <end position="454"/>
    </location>
</feature>
<feature type="region of interest" description="Disordered" evidence="1">
    <location>
        <begin position="112"/>
        <end position="156"/>
    </location>
</feature>
<dbReference type="RefSeq" id="XP_014662800.1">
    <property type="nucleotide sequence ID" value="XM_014807314.1"/>
</dbReference>